<keyword evidence="15" id="KW-1185">Reference proteome</keyword>
<evidence type="ECO:0000256" key="13">
    <source>
        <dbReference type="SAM" id="Phobius"/>
    </source>
</evidence>
<evidence type="ECO:0000256" key="8">
    <source>
        <dbReference type="ARBA" id="ARBA00023065"/>
    </source>
</evidence>
<dbReference type="PANTHER" id="PTHR11690">
    <property type="entry name" value="AMILORIDE-SENSITIVE SODIUM CHANNEL-RELATED"/>
    <property type="match status" value="1"/>
</dbReference>
<keyword evidence="8 12" id="KW-0406">Ion transport</keyword>
<protein>
    <submittedName>
        <fullName evidence="14">Uncharacterized protein</fullName>
    </submittedName>
</protein>
<evidence type="ECO:0000256" key="12">
    <source>
        <dbReference type="RuleBase" id="RU000679"/>
    </source>
</evidence>
<sequence>MAMDKLWCEYCSNATIHGIKLATTPKRPLVERIFWLVIIIVSTCLTADQVWVSWVQYRSYPLQLVEVNSRTNLMEFEFPAVTICSLIKLKVTRVRSIKNLKLRVYSAMMKQVLTNGYETWTLNRTLEKTIERFGRKILLTITGAIWDQSTNTWRRKINNELLTETDQSISQDMKARRLRLARHVARRNPSGNLYVTMNASIESKIPRG</sequence>
<dbReference type="EMBL" id="OV725083">
    <property type="protein sequence ID" value="CAH1406955.1"/>
    <property type="molecule type" value="Genomic_DNA"/>
</dbReference>
<evidence type="ECO:0000256" key="1">
    <source>
        <dbReference type="ARBA" id="ARBA00004141"/>
    </source>
</evidence>
<feature type="transmembrane region" description="Helical" evidence="13">
    <location>
        <begin position="33"/>
        <end position="54"/>
    </location>
</feature>
<dbReference type="Pfam" id="PF00858">
    <property type="entry name" value="ASC"/>
    <property type="match status" value="1"/>
</dbReference>
<reference evidence="14" key="1">
    <citation type="submission" date="2022-01" db="EMBL/GenBank/DDBJ databases">
        <authorList>
            <person name="King R."/>
        </authorList>
    </citation>
    <scope>NUCLEOTIDE SEQUENCE</scope>
</reference>
<dbReference type="OrthoDB" id="5874059at2759"/>
<keyword evidence="3 12" id="KW-0813">Transport</keyword>
<evidence type="ECO:0000256" key="7">
    <source>
        <dbReference type="ARBA" id="ARBA00023053"/>
    </source>
</evidence>
<dbReference type="PANTHER" id="PTHR11690:SF300">
    <property type="entry name" value="PICKPOCKET PROTEIN 19"/>
    <property type="match status" value="1"/>
</dbReference>
<comment type="similarity">
    <text evidence="2 12">Belongs to the amiloride-sensitive sodium channel (TC 1.A.6) family.</text>
</comment>
<organism evidence="14 15">
    <name type="scientific">Nezara viridula</name>
    <name type="common">Southern green stink bug</name>
    <name type="synonym">Cimex viridulus</name>
    <dbReference type="NCBI Taxonomy" id="85310"/>
    <lineage>
        <taxon>Eukaryota</taxon>
        <taxon>Metazoa</taxon>
        <taxon>Ecdysozoa</taxon>
        <taxon>Arthropoda</taxon>
        <taxon>Hexapoda</taxon>
        <taxon>Insecta</taxon>
        <taxon>Pterygota</taxon>
        <taxon>Neoptera</taxon>
        <taxon>Paraneoptera</taxon>
        <taxon>Hemiptera</taxon>
        <taxon>Heteroptera</taxon>
        <taxon>Panheteroptera</taxon>
        <taxon>Pentatomomorpha</taxon>
        <taxon>Pentatomoidea</taxon>
        <taxon>Pentatomidae</taxon>
        <taxon>Pentatominae</taxon>
        <taxon>Nezara</taxon>
    </lineage>
</organism>
<keyword evidence="11 12" id="KW-0407">Ion channel</keyword>
<comment type="subcellular location">
    <subcellularLocation>
        <location evidence="1">Membrane</location>
        <topology evidence="1">Multi-pass membrane protein</topology>
    </subcellularLocation>
</comment>
<evidence type="ECO:0000256" key="2">
    <source>
        <dbReference type="ARBA" id="ARBA00007193"/>
    </source>
</evidence>
<evidence type="ECO:0000256" key="4">
    <source>
        <dbReference type="ARBA" id="ARBA00022461"/>
    </source>
</evidence>
<evidence type="ECO:0000256" key="9">
    <source>
        <dbReference type="ARBA" id="ARBA00023136"/>
    </source>
</evidence>
<evidence type="ECO:0000256" key="11">
    <source>
        <dbReference type="ARBA" id="ARBA00023303"/>
    </source>
</evidence>
<keyword evidence="6 13" id="KW-1133">Transmembrane helix</keyword>
<keyword evidence="10 12" id="KW-0739">Sodium transport</keyword>
<evidence type="ECO:0000256" key="6">
    <source>
        <dbReference type="ARBA" id="ARBA00022989"/>
    </source>
</evidence>
<dbReference type="GO" id="GO:0015280">
    <property type="term" value="F:ligand-gated sodium channel activity"/>
    <property type="evidence" value="ECO:0007669"/>
    <property type="project" value="TreeGrafter"/>
</dbReference>
<evidence type="ECO:0000256" key="10">
    <source>
        <dbReference type="ARBA" id="ARBA00023201"/>
    </source>
</evidence>
<evidence type="ECO:0000313" key="15">
    <source>
        <dbReference type="Proteomes" id="UP001152798"/>
    </source>
</evidence>
<proteinExistence type="inferred from homology"/>
<dbReference type="GO" id="GO:0005886">
    <property type="term" value="C:plasma membrane"/>
    <property type="evidence" value="ECO:0007669"/>
    <property type="project" value="TreeGrafter"/>
</dbReference>
<evidence type="ECO:0000256" key="3">
    <source>
        <dbReference type="ARBA" id="ARBA00022448"/>
    </source>
</evidence>
<evidence type="ECO:0000256" key="5">
    <source>
        <dbReference type="ARBA" id="ARBA00022692"/>
    </source>
</evidence>
<dbReference type="Proteomes" id="UP001152798">
    <property type="component" value="Chromosome 7"/>
</dbReference>
<gene>
    <name evidence="14" type="ORF">NEZAVI_LOCUS14787</name>
</gene>
<dbReference type="InterPro" id="IPR001873">
    <property type="entry name" value="ENaC"/>
</dbReference>
<keyword evidence="5 12" id="KW-0812">Transmembrane</keyword>
<dbReference type="AlphaFoldDB" id="A0A9P0HRZ8"/>
<keyword evidence="7" id="KW-0915">Sodium</keyword>
<name>A0A9P0HRZ8_NEZVI</name>
<accession>A0A9P0HRZ8</accession>
<keyword evidence="9 13" id="KW-0472">Membrane</keyword>
<keyword evidence="4 12" id="KW-0894">Sodium channel</keyword>
<evidence type="ECO:0000313" key="14">
    <source>
        <dbReference type="EMBL" id="CAH1406955.1"/>
    </source>
</evidence>